<comment type="caution">
    <text evidence="9">The sequence shown here is derived from an EMBL/GenBank/DDBJ whole genome shotgun (WGS) entry which is preliminary data.</text>
</comment>
<gene>
    <name evidence="5 9" type="primary">rny</name>
    <name evidence="9" type="ORF">COV55_00145</name>
</gene>
<evidence type="ECO:0000313" key="10">
    <source>
        <dbReference type="Proteomes" id="UP000230564"/>
    </source>
</evidence>
<dbReference type="CDD" id="cd00077">
    <property type="entry name" value="HDc"/>
    <property type="match status" value="1"/>
</dbReference>
<evidence type="ECO:0000256" key="1">
    <source>
        <dbReference type="ARBA" id="ARBA00022722"/>
    </source>
</evidence>
<dbReference type="SUPFAM" id="SSF109604">
    <property type="entry name" value="HD-domain/PDEase-like"/>
    <property type="match status" value="1"/>
</dbReference>
<dbReference type="Pfam" id="PF00013">
    <property type="entry name" value="KH_1"/>
    <property type="match status" value="1"/>
</dbReference>
<dbReference type="CDD" id="cd22431">
    <property type="entry name" value="KH-I_RNaseY"/>
    <property type="match status" value="1"/>
</dbReference>
<dbReference type="GO" id="GO:0006402">
    <property type="term" value="P:mRNA catabolic process"/>
    <property type="evidence" value="ECO:0007669"/>
    <property type="project" value="UniProtKB-UniRule"/>
</dbReference>
<dbReference type="GO" id="GO:0004521">
    <property type="term" value="F:RNA endonuclease activity"/>
    <property type="evidence" value="ECO:0007669"/>
    <property type="project" value="UniProtKB-UniRule"/>
</dbReference>
<dbReference type="Pfam" id="PF12072">
    <property type="entry name" value="RNase_Y_N"/>
    <property type="match status" value="1"/>
</dbReference>
<sequence length="504" mass="57133">METIWLIAIFVIGVFFGYIIKKILTSQAISSAQKKAGSILEEAKQKSKNLLLESRDKALSIIDEAKNEEKERTKQSRKKEEHLSERESLFDRKIIEFEESKQKLENARHQLEKNKSEIKKIRETQLEKLEKIAKLTQDQAKDILMENTELRMKDELLHRLRKLENQASEELEAKAKNILTSIIERCAAPHTVETTTTAVALPNEEMKGRIIGREGRNIKTIEQLTGTEIIIDDTPESILISAFNPIRRQLAKKTLEKLIADGRIHPGRIEETIQEMKKELALDIKKAGEEAAYQAGIVGLDNKLLQVLGRLKYRTSYGQNQLQHALEVSHLAGILAAELGANINICKKGGLLHDIGKALDHEIQGSHPEIGYDLLKKFNISEEVAYMSLAHHEDKPKNIEGVIVKIADAISGSRPGARRDSLEEYIQRLSELENTAKSFAGVEKAYAIQAGREVRVFVSPEDIDDYQATKLARDIANKIEEELKYPGEIRVTIIREKRITEYAR</sequence>
<dbReference type="Proteomes" id="UP000230564">
    <property type="component" value="Unassembled WGS sequence"/>
</dbReference>
<keyword evidence="3 5" id="KW-0378">Hydrolase</keyword>
<keyword evidence="4 5" id="KW-0694">RNA-binding</keyword>
<proteinExistence type="inferred from homology"/>
<dbReference type="AlphaFoldDB" id="A0A2H0NEI5"/>
<dbReference type="SUPFAM" id="SSF54791">
    <property type="entry name" value="Eukaryotic type KH-domain (KH-domain type I)"/>
    <property type="match status" value="1"/>
</dbReference>
<comment type="similarity">
    <text evidence="5">Belongs to the RNase Y family.</text>
</comment>
<dbReference type="InterPro" id="IPR003607">
    <property type="entry name" value="HD/PDEase_dom"/>
</dbReference>
<feature type="coiled-coil region" evidence="7">
    <location>
        <begin position="65"/>
        <end position="177"/>
    </location>
</feature>
<dbReference type="Gene3D" id="1.10.3210.10">
    <property type="entry name" value="Hypothetical protein af1432"/>
    <property type="match status" value="1"/>
</dbReference>
<dbReference type="PANTHER" id="PTHR12826">
    <property type="entry name" value="RIBONUCLEASE Y"/>
    <property type="match status" value="1"/>
</dbReference>
<dbReference type="PANTHER" id="PTHR12826:SF15">
    <property type="entry name" value="RIBONUCLEASE Y"/>
    <property type="match status" value="1"/>
</dbReference>
<dbReference type="InterPro" id="IPR006675">
    <property type="entry name" value="HDIG_dom"/>
</dbReference>
<comment type="subcellular location">
    <subcellularLocation>
        <location evidence="5">Cell membrane</location>
        <topology evidence="5">Single-pass membrane protein</topology>
    </subcellularLocation>
</comment>
<keyword evidence="5" id="KW-0472">Membrane</keyword>
<dbReference type="NCBIfam" id="TIGR00277">
    <property type="entry name" value="HDIG"/>
    <property type="match status" value="1"/>
</dbReference>
<keyword evidence="5" id="KW-1133">Transmembrane helix</keyword>
<dbReference type="EMBL" id="PCWQ01000004">
    <property type="protein sequence ID" value="PIR07299.1"/>
    <property type="molecule type" value="Genomic_DNA"/>
</dbReference>
<dbReference type="GO" id="GO:0003723">
    <property type="term" value="F:RNA binding"/>
    <property type="evidence" value="ECO:0007669"/>
    <property type="project" value="UniProtKB-UniRule"/>
</dbReference>
<reference evidence="9 10" key="1">
    <citation type="submission" date="2017-09" db="EMBL/GenBank/DDBJ databases">
        <title>Depth-based differentiation of microbial function through sediment-hosted aquifers and enrichment of novel symbionts in the deep terrestrial subsurface.</title>
        <authorList>
            <person name="Probst A.J."/>
            <person name="Ladd B."/>
            <person name="Jarett J.K."/>
            <person name="Geller-Mcgrath D.E."/>
            <person name="Sieber C.M."/>
            <person name="Emerson J.B."/>
            <person name="Anantharaman K."/>
            <person name="Thomas B.C."/>
            <person name="Malmstrom R."/>
            <person name="Stieglmeier M."/>
            <person name="Klingl A."/>
            <person name="Woyke T."/>
            <person name="Ryan C.M."/>
            <person name="Banfield J.F."/>
        </authorList>
    </citation>
    <scope>NUCLEOTIDE SEQUENCE [LARGE SCALE GENOMIC DNA]</scope>
    <source>
        <strain evidence="9">CG11_big_fil_rev_8_21_14_0_20_36_20</strain>
    </source>
</reference>
<dbReference type="PROSITE" id="PS51831">
    <property type="entry name" value="HD"/>
    <property type="match status" value="1"/>
</dbReference>
<dbReference type="InterPro" id="IPR006674">
    <property type="entry name" value="HD_domain"/>
</dbReference>
<dbReference type="SMART" id="SM00322">
    <property type="entry name" value="KH"/>
    <property type="match status" value="1"/>
</dbReference>
<dbReference type="GO" id="GO:0016787">
    <property type="term" value="F:hydrolase activity"/>
    <property type="evidence" value="ECO:0007669"/>
    <property type="project" value="UniProtKB-KW"/>
</dbReference>
<evidence type="ECO:0000256" key="2">
    <source>
        <dbReference type="ARBA" id="ARBA00022759"/>
    </source>
</evidence>
<dbReference type="InterPro" id="IPR036612">
    <property type="entry name" value="KH_dom_type_1_sf"/>
</dbReference>
<dbReference type="NCBIfam" id="TIGR03319">
    <property type="entry name" value="RNase_Y"/>
    <property type="match status" value="1"/>
</dbReference>
<keyword evidence="2 5" id="KW-0255">Endonuclease</keyword>
<feature type="domain" description="HD" evidence="8">
    <location>
        <begin position="321"/>
        <end position="413"/>
    </location>
</feature>
<dbReference type="EC" id="3.1.-.-" evidence="5 6"/>
<evidence type="ECO:0000256" key="3">
    <source>
        <dbReference type="ARBA" id="ARBA00022801"/>
    </source>
</evidence>
<accession>A0A2H0NEI5</accession>
<dbReference type="SMART" id="SM00471">
    <property type="entry name" value="HDc"/>
    <property type="match status" value="1"/>
</dbReference>
<keyword evidence="5" id="KW-1003">Cell membrane</keyword>
<feature type="transmembrane region" description="Helical" evidence="5">
    <location>
        <begin position="6"/>
        <end position="24"/>
    </location>
</feature>
<dbReference type="HAMAP" id="MF_00335">
    <property type="entry name" value="RNase_Y"/>
    <property type="match status" value="1"/>
</dbReference>
<evidence type="ECO:0000259" key="8">
    <source>
        <dbReference type="PROSITE" id="PS51831"/>
    </source>
</evidence>
<dbReference type="Pfam" id="PF01966">
    <property type="entry name" value="HD"/>
    <property type="match status" value="1"/>
</dbReference>
<dbReference type="Gene3D" id="3.30.1370.10">
    <property type="entry name" value="K Homology domain, type 1"/>
    <property type="match status" value="1"/>
</dbReference>
<evidence type="ECO:0000256" key="7">
    <source>
        <dbReference type="SAM" id="Coils"/>
    </source>
</evidence>
<keyword evidence="7" id="KW-0175">Coiled coil</keyword>
<dbReference type="GO" id="GO:0005886">
    <property type="term" value="C:plasma membrane"/>
    <property type="evidence" value="ECO:0007669"/>
    <property type="project" value="UniProtKB-SubCell"/>
</dbReference>
<protein>
    <recommendedName>
        <fullName evidence="5 6">Ribonuclease Y</fullName>
        <shortName evidence="5">RNase Y</shortName>
        <ecNumber evidence="5 6">3.1.-.-</ecNumber>
    </recommendedName>
</protein>
<dbReference type="InterPro" id="IPR022711">
    <property type="entry name" value="RNase_Y_N"/>
</dbReference>
<keyword evidence="5" id="KW-0812">Transmembrane</keyword>
<dbReference type="PROSITE" id="PS50084">
    <property type="entry name" value="KH_TYPE_1"/>
    <property type="match status" value="1"/>
</dbReference>
<evidence type="ECO:0000313" key="9">
    <source>
        <dbReference type="EMBL" id="PIR07299.1"/>
    </source>
</evidence>
<name>A0A2H0NEI5_9BACT</name>
<comment type="function">
    <text evidence="5">Endoribonuclease that initiates mRNA decay.</text>
</comment>
<dbReference type="InterPro" id="IPR017705">
    <property type="entry name" value="Ribonuclease_Y"/>
</dbReference>
<organism evidence="9 10">
    <name type="scientific">Candidatus Komeilibacteria bacterium CG11_big_fil_rev_8_21_14_0_20_36_20</name>
    <dbReference type="NCBI Taxonomy" id="1974477"/>
    <lineage>
        <taxon>Bacteria</taxon>
        <taxon>Candidatus Komeiliibacteriota</taxon>
    </lineage>
</organism>
<evidence type="ECO:0000256" key="6">
    <source>
        <dbReference type="NCBIfam" id="TIGR03319"/>
    </source>
</evidence>
<dbReference type="InterPro" id="IPR004088">
    <property type="entry name" value="KH_dom_type_1"/>
</dbReference>
<keyword evidence="1 5" id="KW-0540">Nuclease</keyword>
<dbReference type="InterPro" id="IPR004087">
    <property type="entry name" value="KH_dom"/>
</dbReference>
<evidence type="ECO:0000256" key="4">
    <source>
        <dbReference type="ARBA" id="ARBA00022884"/>
    </source>
</evidence>
<evidence type="ECO:0000256" key="5">
    <source>
        <dbReference type="HAMAP-Rule" id="MF_00335"/>
    </source>
</evidence>